<dbReference type="EMBL" id="JABVEC010000017">
    <property type="protein sequence ID" value="MBC6468272.1"/>
    <property type="molecule type" value="Genomic_DNA"/>
</dbReference>
<organism evidence="1 2">
    <name type="scientific">Actinomadura alba</name>
    <dbReference type="NCBI Taxonomy" id="406431"/>
    <lineage>
        <taxon>Bacteria</taxon>
        <taxon>Bacillati</taxon>
        <taxon>Actinomycetota</taxon>
        <taxon>Actinomycetes</taxon>
        <taxon>Streptosporangiales</taxon>
        <taxon>Thermomonosporaceae</taxon>
        <taxon>Actinomadura</taxon>
    </lineage>
</organism>
<evidence type="ECO:0000313" key="2">
    <source>
        <dbReference type="Proteomes" id="UP000805614"/>
    </source>
</evidence>
<comment type="caution">
    <text evidence="1">The sequence shown here is derived from an EMBL/GenBank/DDBJ whole genome shotgun (WGS) entry which is preliminary data.</text>
</comment>
<accession>A0ABR7LTV7</accession>
<name>A0ABR7LTV7_9ACTN</name>
<protein>
    <submittedName>
        <fullName evidence="1">Uncharacterized protein</fullName>
    </submittedName>
</protein>
<sequence length="270" mass="31065">MNYQDRVRTHVEELRSTPDVVMRTCEIGSDPPQELSADDAALIGSVWGGDAVEGVRDHLLSTDRIHVAWHTDDHYLYGEFALKDLRNCLSGFGLPYTDEGLPPEKQELMGRELKTLEEEPGSGRLTALRVPFGFESQSRELWFYDMNRKRLEPLELDYQSYVENLLLMKGAPYWQYLFTEVDLGDWEFQSMVEQLDITLEALPVLFPDHDYSRLQERYEAVPGRRSFVVIKVRGRSSRSRRSVAVRVTCGCRRRCSSRTSRSAAPPAGRR</sequence>
<keyword evidence="2" id="KW-1185">Reference proteome</keyword>
<evidence type="ECO:0000313" key="1">
    <source>
        <dbReference type="EMBL" id="MBC6468272.1"/>
    </source>
</evidence>
<gene>
    <name evidence="1" type="ORF">HKK74_22645</name>
</gene>
<dbReference type="RefSeq" id="WP_187245271.1">
    <property type="nucleotide sequence ID" value="NZ_BAAAOK010000019.1"/>
</dbReference>
<proteinExistence type="predicted"/>
<reference evidence="1 2" key="1">
    <citation type="submission" date="2020-06" db="EMBL/GenBank/DDBJ databases">
        <title>Actinomadura xiongansis sp. nov., isolated from soil of Baiyangdian.</title>
        <authorList>
            <person name="Zhang X."/>
        </authorList>
    </citation>
    <scope>NUCLEOTIDE SEQUENCE [LARGE SCALE GENOMIC DNA]</scope>
    <source>
        <strain evidence="1 2">HBUM206468</strain>
    </source>
</reference>
<dbReference type="Proteomes" id="UP000805614">
    <property type="component" value="Unassembled WGS sequence"/>
</dbReference>